<dbReference type="RefSeq" id="WP_185137401.1">
    <property type="nucleotide sequence ID" value="NZ_JACJVR010000073.1"/>
</dbReference>
<sequence>MQLYFRDNFFNSGVTEILDASERDAGYLDLKSAFGSSLDVYGPGGELACSGKFGFFSSRWNVTDAEGRELGQLRWRMALFSKKYTYEAYGRGEYDFVSPAFSQEYDVLDSGERSVARFERVSGWFSSGAFRLDNFSEELDSYELVAVIMGVHALQKAASTAAT</sequence>
<protein>
    <submittedName>
        <fullName evidence="1">Uncharacterized protein</fullName>
    </submittedName>
</protein>
<organism evidence="1 2">
    <name type="scientific">Cohnella xylanilytica</name>
    <dbReference type="NCBI Taxonomy" id="557555"/>
    <lineage>
        <taxon>Bacteria</taxon>
        <taxon>Bacillati</taxon>
        <taxon>Bacillota</taxon>
        <taxon>Bacilli</taxon>
        <taxon>Bacillales</taxon>
        <taxon>Paenibacillaceae</taxon>
        <taxon>Cohnella</taxon>
    </lineage>
</organism>
<evidence type="ECO:0000313" key="1">
    <source>
        <dbReference type="EMBL" id="MBB6693416.1"/>
    </source>
</evidence>
<dbReference type="AlphaFoldDB" id="A0A841TYR9"/>
<dbReference type="EMBL" id="JACJVR010000073">
    <property type="protein sequence ID" value="MBB6693416.1"/>
    <property type="molecule type" value="Genomic_DNA"/>
</dbReference>
<reference evidence="1 2" key="1">
    <citation type="submission" date="2020-08" db="EMBL/GenBank/DDBJ databases">
        <title>Cohnella phylogeny.</title>
        <authorList>
            <person name="Dunlap C."/>
        </authorList>
    </citation>
    <scope>NUCLEOTIDE SEQUENCE [LARGE SCALE GENOMIC DNA]</scope>
    <source>
        <strain evidence="1 2">DSM 25239</strain>
    </source>
</reference>
<keyword evidence="2" id="KW-1185">Reference proteome</keyword>
<name>A0A841TYR9_9BACL</name>
<gene>
    <name evidence="1" type="ORF">H7B90_18665</name>
</gene>
<evidence type="ECO:0000313" key="2">
    <source>
        <dbReference type="Proteomes" id="UP000553776"/>
    </source>
</evidence>
<comment type="caution">
    <text evidence="1">The sequence shown here is derived from an EMBL/GenBank/DDBJ whole genome shotgun (WGS) entry which is preliminary data.</text>
</comment>
<accession>A0A841TYR9</accession>
<dbReference type="Proteomes" id="UP000553776">
    <property type="component" value="Unassembled WGS sequence"/>
</dbReference>
<proteinExistence type="predicted"/>